<organism evidence="1 2">
    <name type="scientific">Pelobates cultripes</name>
    <name type="common">Western spadefoot toad</name>
    <dbReference type="NCBI Taxonomy" id="61616"/>
    <lineage>
        <taxon>Eukaryota</taxon>
        <taxon>Metazoa</taxon>
        <taxon>Chordata</taxon>
        <taxon>Craniata</taxon>
        <taxon>Vertebrata</taxon>
        <taxon>Euteleostomi</taxon>
        <taxon>Amphibia</taxon>
        <taxon>Batrachia</taxon>
        <taxon>Anura</taxon>
        <taxon>Pelobatoidea</taxon>
        <taxon>Pelobatidae</taxon>
        <taxon>Pelobates</taxon>
    </lineage>
</organism>
<sequence length="85" mass="9572">MADHSDTTVSNKRWHIAADIGDHARDPITLIFVRFWAMLKARLQPEVPSQNIPKGSEPMTDDWGNLLRANLRPTLQTPTSRVLPG</sequence>
<dbReference type="Proteomes" id="UP001295444">
    <property type="component" value="Unassembled WGS sequence"/>
</dbReference>
<evidence type="ECO:0000313" key="1">
    <source>
        <dbReference type="EMBL" id="CAH2331137.1"/>
    </source>
</evidence>
<name>A0AAD1TNS6_PELCU</name>
<dbReference type="AlphaFoldDB" id="A0AAD1TNS6"/>
<accession>A0AAD1TNS6</accession>
<gene>
    <name evidence="1" type="ORF">PECUL_23A049191</name>
</gene>
<reference evidence="1" key="1">
    <citation type="submission" date="2022-03" db="EMBL/GenBank/DDBJ databases">
        <authorList>
            <person name="Alioto T."/>
            <person name="Alioto T."/>
            <person name="Gomez Garrido J."/>
        </authorList>
    </citation>
    <scope>NUCLEOTIDE SEQUENCE</scope>
</reference>
<proteinExistence type="predicted"/>
<evidence type="ECO:0000313" key="2">
    <source>
        <dbReference type="Proteomes" id="UP001295444"/>
    </source>
</evidence>
<protein>
    <submittedName>
        <fullName evidence="1">Uncharacterized protein</fullName>
    </submittedName>
</protein>
<dbReference type="EMBL" id="CAKOES020002452">
    <property type="protein sequence ID" value="CAH2331137.1"/>
    <property type="molecule type" value="Genomic_DNA"/>
</dbReference>
<keyword evidence="2" id="KW-1185">Reference proteome</keyword>
<comment type="caution">
    <text evidence="1">The sequence shown here is derived from an EMBL/GenBank/DDBJ whole genome shotgun (WGS) entry which is preliminary data.</text>
</comment>